<dbReference type="Proteomes" id="UP000008866">
    <property type="component" value="Unassembled WGS sequence"/>
</dbReference>
<feature type="compositionally biased region" description="Gly residues" evidence="3">
    <location>
        <begin position="152"/>
        <end position="162"/>
    </location>
</feature>
<dbReference type="GeneID" id="9525982"/>
<dbReference type="SUPFAM" id="SSF52821">
    <property type="entry name" value="Rhodanese/Cell cycle control phosphatase"/>
    <property type="match status" value="1"/>
</dbReference>
<evidence type="ECO:0000313" key="7">
    <source>
        <dbReference type="EMBL" id="EFE35056.1"/>
    </source>
</evidence>
<dbReference type="GO" id="GO:0004725">
    <property type="term" value="F:protein tyrosine phosphatase activity"/>
    <property type="evidence" value="ECO:0007669"/>
    <property type="project" value="UniProtKB-EC"/>
</dbReference>
<protein>
    <recommendedName>
        <fullName evidence="2">protein-tyrosine-phosphatase</fullName>
        <ecNumber evidence="2">3.1.3.48</ecNumber>
    </recommendedName>
</protein>
<dbReference type="InterPro" id="IPR036873">
    <property type="entry name" value="Rhodanese-like_dom_sf"/>
</dbReference>
<dbReference type="Gene3D" id="3.90.190.10">
    <property type="entry name" value="Protein tyrosine phosphatase superfamily"/>
    <property type="match status" value="1"/>
</dbReference>
<dbReference type="eggNOG" id="KOG0789">
    <property type="taxonomic scope" value="Eukaryota"/>
</dbReference>
<feature type="compositionally biased region" description="Basic and acidic residues" evidence="3">
    <location>
        <begin position="177"/>
        <end position="197"/>
    </location>
</feature>
<gene>
    <name evidence="7" type="ORF">ARB_06012</name>
</gene>
<dbReference type="PROSITE" id="PS00383">
    <property type="entry name" value="TYR_PHOSPHATASE_1"/>
    <property type="match status" value="1"/>
</dbReference>
<feature type="domain" description="Tyrosine specific protein phosphatases" evidence="5">
    <location>
        <begin position="789"/>
        <end position="866"/>
    </location>
</feature>
<keyword evidence="8" id="KW-1185">Reference proteome</keyword>
<feature type="region of interest" description="Disordered" evidence="3">
    <location>
        <begin position="1"/>
        <end position="94"/>
    </location>
</feature>
<evidence type="ECO:0000259" key="4">
    <source>
        <dbReference type="PROSITE" id="PS50055"/>
    </source>
</evidence>
<feature type="compositionally biased region" description="Low complexity" evidence="3">
    <location>
        <begin position="229"/>
        <end position="240"/>
    </location>
</feature>
<dbReference type="STRING" id="663331.D4AP45"/>
<evidence type="ECO:0000313" key="8">
    <source>
        <dbReference type="Proteomes" id="UP000008866"/>
    </source>
</evidence>
<feature type="compositionally biased region" description="Low complexity" evidence="3">
    <location>
        <begin position="57"/>
        <end position="68"/>
    </location>
</feature>
<dbReference type="Pfam" id="PF00581">
    <property type="entry name" value="Rhodanese"/>
    <property type="match status" value="1"/>
</dbReference>
<dbReference type="InterPro" id="IPR000387">
    <property type="entry name" value="Tyr_Pase_dom"/>
</dbReference>
<dbReference type="AlphaFoldDB" id="D4AP45"/>
<dbReference type="EMBL" id="ABSU01000004">
    <property type="protein sequence ID" value="EFE35056.1"/>
    <property type="molecule type" value="Genomic_DNA"/>
</dbReference>
<dbReference type="InterPro" id="IPR050348">
    <property type="entry name" value="Protein-Tyr_Phosphatase"/>
</dbReference>
<dbReference type="EC" id="3.1.3.48" evidence="2"/>
<dbReference type="RefSeq" id="XP_003015701.1">
    <property type="nucleotide sequence ID" value="XM_003015655.1"/>
</dbReference>
<evidence type="ECO:0000259" key="6">
    <source>
        <dbReference type="PROSITE" id="PS50206"/>
    </source>
</evidence>
<dbReference type="SMART" id="SM00404">
    <property type="entry name" value="PTPc_motif"/>
    <property type="match status" value="1"/>
</dbReference>
<dbReference type="HOGENOM" id="CLU_001645_11_0_1"/>
<proteinExistence type="inferred from homology"/>
<evidence type="ECO:0000256" key="1">
    <source>
        <dbReference type="ARBA" id="ARBA00009649"/>
    </source>
</evidence>
<dbReference type="CDD" id="cd18533">
    <property type="entry name" value="PTP_fungal"/>
    <property type="match status" value="1"/>
</dbReference>
<dbReference type="SMART" id="SM00194">
    <property type="entry name" value="PTPc"/>
    <property type="match status" value="1"/>
</dbReference>
<feature type="domain" description="Rhodanese" evidence="6">
    <location>
        <begin position="318"/>
        <end position="434"/>
    </location>
</feature>
<dbReference type="Gene3D" id="3.40.250.10">
    <property type="entry name" value="Rhodanese-like domain"/>
    <property type="match status" value="1"/>
</dbReference>
<sequence>MASAAALPAARLQPSQPPPRPSYNPEESSSPEEKPCDTPLVLSSKRRNEETKKKGMSTTTATSRPSPAWGCMSTTPAGLPPSTPPSAGQITASFFGSGPFSPRCVEESSTGGYFDLVANTTAAPSSDAVPFFHPSASRDREFSFGIPASTGAGPGPGTGSGPSTGTAAPKLVVPSRKSTDSLLERRFSGRTTAEREPAASSPLIHQQHSFTPKLPQKGPSKSSFHPLLEEPSPFSSSASTPLVASSSAAAGGVGVVAGGARFGSHHLTSQINRILSPAGHQKPSAISLHRTHSIPVSHDLGDAKMVTAERCLEILRSSQSETLLLDVRPLLQFTKAHIKGSLNLCIPTTLLKRPSFNLQKVEETFGTGQDKSNFNRWRSSTRIIVYDSSTSLPKDAALLVSLLQKFTREGWKGESLVLAGGFSRFSTQFPDWIESSLPAPSASSSSSSSSAAVAACTSPNSSSSTAAGRAKNNLSISLTLPTAPSIAGGCVMPTPSSNPVNPFFSNIRQNVDLIGGVGQLPVTMPPTMDEATRLSLPAWLSRIANAEDAGKTAAVRFLNIEKGEQSRMQQALSAPGTSTNNIEGQTPGKRSYRIAGIEKGSKNRYNNIYPYDHCRVKLLDTTESSCDYINASFIRSSRSHKRYIATQAPMPATFNDFWRVVWEQDVRLIVMLTAETDGAQVKCHPYWRSADYGNLRVQLVSEGAIPLDRRQCEPSETGYFIIRHFSMTNSKEPFEPPREITQIQYSDWPDFGTPAKPYHLLRLIEECDAVVSGSTGRSSPNHQDNPDPEGQRRVIVHCSAGCGRTGTFCTVDSVIDMLKRQRKASQSSERTEPSWVYEDTTDLVASTVEDFRSQRLSMVQSLRQFVLCYESILEWWASHT</sequence>
<dbReference type="InterPro" id="IPR016130">
    <property type="entry name" value="Tyr_Pase_AS"/>
</dbReference>
<feature type="region of interest" description="Disordered" evidence="3">
    <location>
        <begin position="149"/>
        <end position="240"/>
    </location>
</feature>
<dbReference type="OMA" id="WQQDVRV"/>
<dbReference type="PRINTS" id="PR00700">
    <property type="entry name" value="PRTYPHPHTASE"/>
</dbReference>
<feature type="domain" description="Tyrosine-protein phosphatase" evidence="4">
    <location>
        <begin position="602"/>
        <end position="875"/>
    </location>
</feature>
<name>D4AP45_ARTBC</name>
<feature type="compositionally biased region" description="Polar residues" evidence="3">
    <location>
        <begin position="85"/>
        <end position="94"/>
    </location>
</feature>
<dbReference type="CDD" id="cd01446">
    <property type="entry name" value="DSP_MapKP"/>
    <property type="match status" value="1"/>
</dbReference>
<dbReference type="PROSITE" id="PS50055">
    <property type="entry name" value="TYR_PHOSPHATASE_PTP"/>
    <property type="match status" value="1"/>
</dbReference>
<dbReference type="SUPFAM" id="SSF52799">
    <property type="entry name" value="(Phosphotyrosine protein) phosphatases II"/>
    <property type="match status" value="1"/>
</dbReference>
<feature type="compositionally biased region" description="Low complexity" evidence="3">
    <location>
        <begin position="1"/>
        <end position="14"/>
    </location>
</feature>
<evidence type="ECO:0000256" key="3">
    <source>
        <dbReference type="SAM" id="MobiDB-lite"/>
    </source>
</evidence>
<dbReference type="InterPro" id="IPR001763">
    <property type="entry name" value="Rhodanese-like_dom"/>
</dbReference>
<dbReference type="InterPro" id="IPR000242">
    <property type="entry name" value="PTP_cat"/>
</dbReference>
<dbReference type="PROSITE" id="PS50206">
    <property type="entry name" value="RHODANESE_3"/>
    <property type="match status" value="1"/>
</dbReference>
<evidence type="ECO:0000256" key="2">
    <source>
        <dbReference type="ARBA" id="ARBA00013064"/>
    </source>
</evidence>
<dbReference type="PANTHER" id="PTHR19134:SF561">
    <property type="entry name" value="PROTEIN TYROSINE PHOSPHATASE 36E, ISOFORM A"/>
    <property type="match status" value="1"/>
</dbReference>
<dbReference type="PANTHER" id="PTHR19134">
    <property type="entry name" value="RECEPTOR-TYPE TYROSINE-PROTEIN PHOSPHATASE"/>
    <property type="match status" value="1"/>
</dbReference>
<dbReference type="PROSITE" id="PS50056">
    <property type="entry name" value="TYR_PHOSPHATASE_2"/>
    <property type="match status" value="1"/>
</dbReference>
<dbReference type="Pfam" id="PF00102">
    <property type="entry name" value="Y_phosphatase"/>
    <property type="match status" value="1"/>
</dbReference>
<comment type="caution">
    <text evidence="7">The sequence shown here is derived from an EMBL/GenBank/DDBJ whole genome shotgun (WGS) entry which is preliminary data.</text>
</comment>
<accession>D4AP45</accession>
<evidence type="ECO:0000259" key="5">
    <source>
        <dbReference type="PROSITE" id="PS50056"/>
    </source>
</evidence>
<dbReference type="SMART" id="SM00450">
    <property type="entry name" value="RHOD"/>
    <property type="match status" value="1"/>
</dbReference>
<reference evidence="8" key="1">
    <citation type="journal article" date="2011" name="Genome Biol.">
        <title>Comparative and functional genomics provide insights into the pathogenicity of dermatophytic fungi.</title>
        <authorList>
            <person name="Burmester A."/>
            <person name="Shelest E."/>
            <person name="Gloeckner G."/>
            <person name="Heddergott C."/>
            <person name="Schindler S."/>
            <person name="Staib P."/>
            <person name="Heidel A."/>
            <person name="Felder M."/>
            <person name="Petzold A."/>
            <person name="Szafranski K."/>
            <person name="Feuermann M."/>
            <person name="Pedruzzi I."/>
            <person name="Priebe S."/>
            <person name="Groth M."/>
            <person name="Winkler R."/>
            <person name="Li W."/>
            <person name="Kniemeyer O."/>
            <person name="Schroeckh V."/>
            <person name="Hertweck C."/>
            <person name="Hube B."/>
            <person name="White T.C."/>
            <person name="Platzer M."/>
            <person name="Guthke R."/>
            <person name="Heitman J."/>
            <person name="Woestemeyer J."/>
            <person name="Zipfel P.F."/>
            <person name="Monod M."/>
            <person name="Brakhage A.A."/>
        </authorList>
    </citation>
    <scope>NUCLEOTIDE SEQUENCE [LARGE SCALE GENOMIC DNA]</scope>
    <source>
        <strain evidence="8">ATCC MYA-4681 / CBS 112371</strain>
    </source>
</reference>
<comment type="similarity">
    <text evidence="1">Belongs to the protein-tyrosine phosphatase family. Non-receptor class subfamily.</text>
</comment>
<dbReference type="KEGG" id="abe:ARB_06012"/>
<dbReference type="InterPro" id="IPR003595">
    <property type="entry name" value="Tyr_Pase_cat"/>
</dbReference>
<organism evidence="7 8">
    <name type="scientific">Arthroderma benhamiae (strain ATCC MYA-4681 / CBS 112371)</name>
    <name type="common">Trichophyton mentagrophytes</name>
    <dbReference type="NCBI Taxonomy" id="663331"/>
    <lineage>
        <taxon>Eukaryota</taxon>
        <taxon>Fungi</taxon>
        <taxon>Dikarya</taxon>
        <taxon>Ascomycota</taxon>
        <taxon>Pezizomycotina</taxon>
        <taxon>Eurotiomycetes</taxon>
        <taxon>Eurotiomycetidae</taxon>
        <taxon>Onygenales</taxon>
        <taxon>Arthrodermataceae</taxon>
        <taxon>Trichophyton</taxon>
    </lineage>
</organism>
<dbReference type="InterPro" id="IPR029021">
    <property type="entry name" value="Prot-tyrosine_phosphatase-like"/>
</dbReference>